<evidence type="ECO:0008006" key="3">
    <source>
        <dbReference type="Google" id="ProtNLM"/>
    </source>
</evidence>
<evidence type="ECO:0000313" key="1">
    <source>
        <dbReference type="EMBL" id="UOF00772.1"/>
    </source>
</evidence>
<keyword evidence="2" id="KW-1185">Reference proteome</keyword>
<dbReference type="Proteomes" id="UP000830116">
    <property type="component" value="Chromosome"/>
</dbReference>
<protein>
    <recommendedName>
        <fullName evidence="3">Lipoprotein</fullName>
    </recommendedName>
</protein>
<evidence type="ECO:0000313" key="2">
    <source>
        <dbReference type="Proteomes" id="UP000830116"/>
    </source>
</evidence>
<reference evidence="1" key="1">
    <citation type="submission" date="2022-03" db="EMBL/GenBank/DDBJ databases">
        <title>Genome Identification and Characterization of new species Bdellovibrio reynosense LBG001 sp. nov. from a Mexico soil sample.</title>
        <authorList>
            <person name="Camilli A."/>
            <person name="Ajao Y."/>
            <person name="Guo X."/>
        </authorList>
    </citation>
    <scope>NUCLEOTIDE SEQUENCE</scope>
    <source>
        <strain evidence="1">LBG001</strain>
    </source>
</reference>
<gene>
    <name evidence="1" type="ORF">MNR06_13800</name>
</gene>
<dbReference type="RefSeq" id="WP_243536946.1">
    <property type="nucleotide sequence ID" value="NZ_CP093442.1"/>
</dbReference>
<proteinExistence type="predicted"/>
<sequence length="79" mass="8858">MKALIFFLLLTFAGLAFWGCPTKKYIPDPTPPQPQVRSSYDELLSLEGRAPPAGSRVMFKRMLAETQDKKVAVYLTVPL</sequence>
<accession>A0ABY4C714</accession>
<name>A0ABY4C714_9BACT</name>
<organism evidence="1 2">
    <name type="scientific">Bdellovibrio reynosensis</name>
    <dbReference type="NCBI Taxonomy" id="2835041"/>
    <lineage>
        <taxon>Bacteria</taxon>
        <taxon>Pseudomonadati</taxon>
        <taxon>Bdellovibrionota</taxon>
        <taxon>Bdellovibrionia</taxon>
        <taxon>Bdellovibrionales</taxon>
        <taxon>Pseudobdellovibrionaceae</taxon>
        <taxon>Bdellovibrio</taxon>
    </lineage>
</organism>
<dbReference type="EMBL" id="CP093442">
    <property type="protein sequence ID" value="UOF00772.1"/>
    <property type="molecule type" value="Genomic_DNA"/>
</dbReference>